<feature type="chain" id="PRO_5047382574" description="Ricin B lectin domain-containing protein" evidence="1">
    <location>
        <begin position="29"/>
        <end position="182"/>
    </location>
</feature>
<accession>A0ABW1CTU7</accession>
<dbReference type="RefSeq" id="WP_379518171.1">
    <property type="nucleotide sequence ID" value="NZ_JBHSPA010000039.1"/>
</dbReference>
<evidence type="ECO:0000313" key="2">
    <source>
        <dbReference type="EMBL" id="MFC5828667.1"/>
    </source>
</evidence>
<evidence type="ECO:0000313" key="3">
    <source>
        <dbReference type="Proteomes" id="UP001596058"/>
    </source>
</evidence>
<dbReference type="CDD" id="cd23714">
    <property type="entry name" value="beta-trefoil_Ricin_MtaL"/>
    <property type="match status" value="1"/>
</dbReference>
<proteinExistence type="predicted"/>
<gene>
    <name evidence="2" type="ORF">ACFPZ3_32770</name>
</gene>
<reference evidence="3" key="1">
    <citation type="journal article" date="2019" name="Int. J. Syst. Evol. Microbiol.">
        <title>The Global Catalogue of Microorganisms (GCM) 10K type strain sequencing project: providing services to taxonomists for standard genome sequencing and annotation.</title>
        <authorList>
            <consortium name="The Broad Institute Genomics Platform"/>
            <consortium name="The Broad Institute Genome Sequencing Center for Infectious Disease"/>
            <person name="Wu L."/>
            <person name="Ma J."/>
        </authorList>
    </citation>
    <scope>NUCLEOTIDE SEQUENCE [LARGE SCALE GENOMIC DNA]</scope>
    <source>
        <strain evidence="3">CCUG 53903</strain>
    </source>
</reference>
<evidence type="ECO:0000256" key="1">
    <source>
        <dbReference type="SAM" id="SignalP"/>
    </source>
</evidence>
<organism evidence="2 3">
    <name type="scientific">Nonomuraea insulae</name>
    <dbReference type="NCBI Taxonomy" id="1616787"/>
    <lineage>
        <taxon>Bacteria</taxon>
        <taxon>Bacillati</taxon>
        <taxon>Actinomycetota</taxon>
        <taxon>Actinomycetes</taxon>
        <taxon>Streptosporangiales</taxon>
        <taxon>Streptosporangiaceae</taxon>
        <taxon>Nonomuraea</taxon>
    </lineage>
</organism>
<evidence type="ECO:0008006" key="4">
    <source>
        <dbReference type="Google" id="ProtNLM"/>
    </source>
</evidence>
<sequence>MLKMHRSRSARALTRAAVVTALVSCSWAMTGLTATAGSAQARLAEGTYRITNVASSSTMRTYYAGGEAFVSSTRENPGPFELWQITNSRDGSYTIENVGINIINMLDSYAAVRQTAAEEPVVTSRDATDWSIEPAGNGTYVIKVPGQDLLWNAEAPVVPRGDVKLRAADGSDAQRWSLVLAD</sequence>
<name>A0ABW1CTU7_9ACTN</name>
<dbReference type="SUPFAM" id="SSF50370">
    <property type="entry name" value="Ricin B-like lectins"/>
    <property type="match status" value="1"/>
</dbReference>
<keyword evidence="3" id="KW-1185">Reference proteome</keyword>
<dbReference type="EMBL" id="JBHSPA010000039">
    <property type="protein sequence ID" value="MFC5828667.1"/>
    <property type="molecule type" value="Genomic_DNA"/>
</dbReference>
<comment type="caution">
    <text evidence="2">The sequence shown here is derived from an EMBL/GenBank/DDBJ whole genome shotgun (WGS) entry which is preliminary data.</text>
</comment>
<feature type="signal peptide" evidence="1">
    <location>
        <begin position="1"/>
        <end position="28"/>
    </location>
</feature>
<dbReference type="Gene3D" id="2.80.10.50">
    <property type="match status" value="1"/>
</dbReference>
<dbReference type="Proteomes" id="UP001596058">
    <property type="component" value="Unassembled WGS sequence"/>
</dbReference>
<keyword evidence="1" id="KW-0732">Signal</keyword>
<dbReference type="InterPro" id="IPR035992">
    <property type="entry name" value="Ricin_B-like_lectins"/>
</dbReference>
<protein>
    <recommendedName>
        <fullName evidence="4">Ricin B lectin domain-containing protein</fullName>
    </recommendedName>
</protein>